<keyword evidence="2" id="KW-0732">Signal</keyword>
<gene>
    <name evidence="4" type="ORF">BN1723_007369</name>
</gene>
<name>A0A0G4NL33_VERLO</name>
<accession>A0A0G4NL33</accession>
<evidence type="ECO:0000313" key="4">
    <source>
        <dbReference type="EMBL" id="CRK47144.1"/>
    </source>
</evidence>
<evidence type="ECO:0000259" key="3">
    <source>
        <dbReference type="PROSITE" id="PS51387"/>
    </source>
</evidence>
<dbReference type="Pfam" id="PF01565">
    <property type="entry name" value="FAD_binding_4"/>
    <property type="match status" value="1"/>
</dbReference>
<dbReference type="InterPro" id="IPR016167">
    <property type="entry name" value="FAD-bd_PCMH_sub1"/>
</dbReference>
<feature type="compositionally biased region" description="Basic and acidic residues" evidence="1">
    <location>
        <begin position="176"/>
        <end position="187"/>
    </location>
</feature>
<dbReference type="InterPro" id="IPR036318">
    <property type="entry name" value="FAD-bd_PCMH-like_sf"/>
</dbReference>
<dbReference type="InterPro" id="IPR010031">
    <property type="entry name" value="FAD_lactone_oxidase-like"/>
</dbReference>
<dbReference type="GO" id="GO:0016899">
    <property type="term" value="F:oxidoreductase activity, acting on the CH-OH group of donors, oxygen as acceptor"/>
    <property type="evidence" value="ECO:0007669"/>
    <property type="project" value="InterPro"/>
</dbReference>
<dbReference type="EMBL" id="CVQI01036273">
    <property type="protein sequence ID" value="CRK47144.1"/>
    <property type="molecule type" value="Genomic_DNA"/>
</dbReference>
<organism evidence="4 5">
    <name type="scientific">Verticillium longisporum</name>
    <name type="common">Verticillium dahliae var. longisporum</name>
    <dbReference type="NCBI Taxonomy" id="100787"/>
    <lineage>
        <taxon>Eukaryota</taxon>
        <taxon>Fungi</taxon>
        <taxon>Dikarya</taxon>
        <taxon>Ascomycota</taxon>
        <taxon>Pezizomycotina</taxon>
        <taxon>Sordariomycetes</taxon>
        <taxon>Hypocreomycetidae</taxon>
        <taxon>Glomerellales</taxon>
        <taxon>Plectosphaerellaceae</taxon>
        <taxon>Verticillium</taxon>
    </lineage>
</organism>
<dbReference type="InterPro" id="IPR016166">
    <property type="entry name" value="FAD-bd_PCMH"/>
</dbReference>
<dbReference type="PANTHER" id="PTHR43762:SF1">
    <property type="entry name" value="D-ARABINONO-1,4-LACTONE OXIDASE"/>
    <property type="match status" value="1"/>
</dbReference>
<evidence type="ECO:0000313" key="5">
    <source>
        <dbReference type="Proteomes" id="UP000045706"/>
    </source>
</evidence>
<feature type="signal peptide" evidence="2">
    <location>
        <begin position="1"/>
        <end position="17"/>
    </location>
</feature>
<feature type="domain" description="FAD-binding PCMH-type" evidence="3">
    <location>
        <begin position="30"/>
        <end position="197"/>
    </location>
</feature>
<feature type="chain" id="PRO_5002568182" description="FAD-binding PCMH-type domain-containing protein" evidence="2">
    <location>
        <begin position="18"/>
        <end position="197"/>
    </location>
</feature>
<dbReference type="Proteomes" id="UP000045706">
    <property type="component" value="Unassembled WGS sequence"/>
</dbReference>
<dbReference type="PANTHER" id="PTHR43762">
    <property type="entry name" value="L-GULONOLACTONE OXIDASE"/>
    <property type="match status" value="1"/>
</dbReference>
<dbReference type="InterPro" id="IPR016169">
    <property type="entry name" value="FAD-bd_PCMH_sub2"/>
</dbReference>
<feature type="region of interest" description="Disordered" evidence="1">
    <location>
        <begin position="164"/>
        <end position="187"/>
    </location>
</feature>
<sequence>MLLQSASLLMLALTASAEPYNTYDGPGFPACHDVAAVYNPKTVDDIQAVVQGAIAAGQKVRASGLGHMWYDTMCSDDPNTVIIKTEEVHNIYDLDIEGGSVWFEAGVTFIQLAEWLHERGASVGYTLVNWNITLAGSVAMGAHRSSIREDSMCLRWTDLVKQDPLPENEQDPLPENEQHAGLDHDELAQYTEASIAE</sequence>
<evidence type="ECO:0000256" key="2">
    <source>
        <dbReference type="SAM" id="SignalP"/>
    </source>
</evidence>
<dbReference type="InterPro" id="IPR006094">
    <property type="entry name" value="Oxid_FAD_bind_N"/>
</dbReference>
<dbReference type="AlphaFoldDB" id="A0A0G4NL33"/>
<dbReference type="Gene3D" id="3.30.43.10">
    <property type="entry name" value="Uridine Diphospho-n-acetylenolpyruvylglucosamine Reductase, domain 2"/>
    <property type="match status" value="1"/>
</dbReference>
<reference evidence="5" key="1">
    <citation type="submission" date="2015-05" db="EMBL/GenBank/DDBJ databases">
        <authorList>
            <person name="Fogelqvist Johan"/>
        </authorList>
    </citation>
    <scope>NUCLEOTIDE SEQUENCE [LARGE SCALE GENOMIC DNA]</scope>
</reference>
<dbReference type="PROSITE" id="PS51387">
    <property type="entry name" value="FAD_PCMH"/>
    <property type="match status" value="1"/>
</dbReference>
<protein>
    <recommendedName>
        <fullName evidence="3">FAD-binding PCMH-type domain-containing protein</fullName>
    </recommendedName>
</protein>
<evidence type="ECO:0000256" key="1">
    <source>
        <dbReference type="SAM" id="MobiDB-lite"/>
    </source>
</evidence>
<dbReference type="SUPFAM" id="SSF56176">
    <property type="entry name" value="FAD-binding/transporter-associated domain-like"/>
    <property type="match status" value="1"/>
</dbReference>
<dbReference type="GO" id="GO:0071949">
    <property type="term" value="F:FAD binding"/>
    <property type="evidence" value="ECO:0007669"/>
    <property type="project" value="InterPro"/>
</dbReference>
<dbReference type="Gene3D" id="3.30.465.10">
    <property type="match status" value="1"/>
</dbReference>
<proteinExistence type="predicted"/>